<dbReference type="SMART" id="SM00342">
    <property type="entry name" value="HTH_ARAC"/>
    <property type="match status" value="1"/>
</dbReference>
<comment type="caution">
    <text evidence="5">The sequence shown here is derived from an EMBL/GenBank/DDBJ whole genome shotgun (WGS) entry which is preliminary data.</text>
</comment>
<dbReference type="InterPro" id="IPR018060">
    <property type="entry name" value="HTH_AraC"/>
</dbReference>
<organism evidence="5 6">
    <name type="scientific">Nocardiopsis ansamitocini</name>
    <dbReference type="NCBI Taxonomy" id="1670832"/>
    <lineage>
        <taxon>Bacteria</taxon>
        <taxon>Bacillati</taxon>
        <taxon>Actinomycetota</taxon>
        <taxon>Actinomycetes</taxon>
        <taxon>Streptosporangiales</taxon>
        <taxon>Nocardiopsidaceae</taxon>
        <taxon>Nocardiopsis</taxon>
    </lineage>
</organism>
<name>A0A9W6P2I6_9ACTN</name>
<evidence type="ECO:0000256" key="1">
    <source>
        <dbReference type="ARBA" id="ARBA00023015"/>
    </source>
</evidence>
<proteinExistence type="predicted"/>
<dbReference type="AlphaFoldDB" id="A0A9W6P2I6"/>
<keyword evidence="6" id="KW-1185">Reference proteome</keyword>
<dbReference type="SUPFAM" id="SSF51215">
    <property type="entry name" value="Regulatory protein AraC"/>
    <property type="match status" value="1"/>
</dbReference>
<dbReference type="SUPFAM" id="SSF46689">
    <property type="entry name" value="Homeodomain-like"/>
    <property type="match status" value="2"/>
</dbReference>
<evidence type="ECO:0000313" key="6">
    <source>
        <dbReference type="Proteomes" id="UP001165092"/>
    </source>
</evidence>
<gene>
    <name evidence="5" type="ORF">Nans01_03070</name>
</gene>
<dbReference type="PANTHER" id="PTHR46796">
    <property type="entry name" value="HTH-TYPE TRANSCRIPTIONAL ACTIVATOR RHAS-RELATED"/>
    <property type="match status" value="1"/>
</dbReference>
<keyword evidence="3" id="KW-0804">Transcription</keyword>
<dbReference type="GO" id="GO:0003700">
    <property type="term" value="F:DNA-binding transcription factor activity"/>
    <property type="evidence" value="ECO:0007669"/>
    <property type="project" value="InterPro"/>
</dbReference>
<dbReference type="InterPro" id="IPR003313">
    <property type="entry name" value="AraC-bd"/>
</dbReference>
<keyword evidence="2" id="KW-0238">DNA-binding</keyword>
<dbReference type="Pfam" id="PF12833">
    <property type="entry name" value="HTH_18"/>
    <property type="match status" value="1"/>
</dbReference>
<accession>A0A9W6P2I6</accession>
<dbReference type="RefSeq" id="WP_285756828.1">
    <property type="nucleotide sequence ID" value="NZ_BSQG01000001.1"/>
</dbReference>
<reference evidence="5" key="1">
    <citation type="submission" date="2023-02" db="EMBL/GenBank/DDBJ databases">
        <title>Nocardiopsis ansamitocini NBRC 112285.</title>
        <authorList>
            <person name="Ichikawa N."/>
            <person name="Sato H."/>
            <person name="Tonouchi N."/>
        </authorList>
    </citation>
    <scope>NUCLEOTIDE SEQUENCE</scope>
    <source>
        <strain evidence="5">NBRC 112285</strain>
    </source>
</reference>
<sequence length="279" mass="30610">MPTAEHARYWRHPGLPGMDLLRARFVRHTFTRHVHDTYTVALIESGVEEYSYRGQLHRVGPGDLGLVDAWEPHTGQAGIPEGWSYRVLYPSRELIGEVAAEAGITGTFSYRDSRVVDPEAASLVRMAHQAAEGGDSLAASSLTRIALDLLVRRHARAAIRRPEAALPSARAAVLAADLLGERLLDPPALEELAATAQVSPFALLRAFRNTYGLPPHAWLNQQRVHRARTLLSQGDTPAEVAARVGFADQSHLTRHFKRHVGVPPGAFRRGVFRPDAGAQ</sequence>
<evidence type="ECO:0000313" key="5">
    <source>
        <dbReference type="EMBL" id="GLU45956.1"/>
    </source>
</evidence>
<dbReference type="Gene3D" id="1.10.10.60">
    <property type="entry name" value="Homeodomain-like"/>
    <property type="match status" value="2"/>
</dbReference>
<feature type="domain" description="HTH araC/xylS-type" evidence="4">
    <location>
        <begin position="173"/>
        <end position="270"/>
    </location>
</feature>
<evidence type="ECO:0000259" key="4">
    <source>
        <dbReference type="PROSITE" id="PS01124"/>
    </source>
</evidence>
<evidence type="ECO:0000256" key="2">
    <source>
        <dbReference type="ARBA" id="ARBA00023125"/>
    </source>
</evidence>
<dbReference type="Proteomes" id="UP001165092">
    <property type="component" value="Unassembled WGS sequence"/>
</dbReference>
<dbReference type="PANTHER" id="PTHR46796:SF2">
    <property type="entry name" value="TRANSCRIPTIONAL REGULATORY PROTEIN"/>
    <property type="match status" value="1"/>
</dbReference>
<dbReference type="InterPro" id="IPR009057">
    <property type="entry name" value="Homeodomain-like_sf"/>
</dbReference>
<dbReference type="EMBL" id="BSQG01000001">
    <property type="protein sequence ID" value="GLU45956.1"/>
    <property type="molecule type" value="Genomic_DNA"/>
</dbReference>
<dbReference type="InterPro" id="IPR050204">
    <property type="entry name" value="AraC_XylS_family_regulators"/>
</dbReference>
<evidence type="ECO:0000256" key="3">
    <source>
        <dbReference type="ARBA" id="ARBA00023163"/>
    </source>
</evidence>
<dbReference type="Pfam" id="PF02311">
    <property type="entry name" value="AraC_binding"/>
    <property type="match status" value="1"/>
</dbReference>
<protein>
    <submittedName>
        <fullName evidence="5">Transcriptional regulator</fullName>
    </submittedName>
</protein>
<dbReference type="PROSITE" id="PS01124">
    <property type="entry name" value="HTH_ARAC_FAMILY_2"/>
    <property type="match status" value="1"/>
</dbReference>
<dbReference type="InterPro" id="IPR037923">
    <property type="entry name" value="HTH-like"/>
</dbReference>
<dbReference type="GO" id="GO:0043565">
    <property type="term" value="F:sequence-specific DNA binding"/>
    <property type="evidence" value="ECO:0007669"/>
    <property type="project" value="InterPro"/>
</dbReference>
<keyword evidence="1" id="KW-0805">Transcription regulation</keyword>